<accession>A0A1E7FHY5</accession>
<gene>
    <name evidence="2" type="ORF">FRACYDRAFT_260994</name>
</gene>
<dbReference type="Pfam" id="PF20710">
    <property type="entry name" value="DUF6824"/>
    <property type="match status" value="1"/>
</dbReference>
<feature type="domain" description="DUF6824" evidence="1">
    <location>
        <begin position="363"/>
        <end position="447"/>
    </location>
</feature>
<organism evidence="2 3">
    <name type="scientific">Fragilariopsis cylindrus CCMP1102</name>
    <dbReference type="NCBI Taxonomy" id="635003"/>
    <lineage>
        <taxon>Eukaryota</taxon>
        <taxon>Sar</taxon>
        <taxon>Stramenopiles</taxon>
        <taxon>Ochrophyta</taxon>
        <taxon>Bacillariophyta</taxon>
        <taxon>Bacillariophyceae</taxon>
        <taxon>Bacillariophycidae</taxon>
        <taxon>Bacillariales</taxon>
        <taxon>Bacillariaceae</taxon>
        <taxon>Fragilariopsis</taxon>
    </lineage>
</organism>
<evidence type="ECO:0000313" key="3">
    <source>
        <dbReference type="Proteomes" id="UP000095751"/>
    </source>
</evidence>
<dbReference type="Proteomes" id="UP000095751">
    <property type="component" value="Unassembled WGS sequence"/>
</dbReference>
<dbReference type="OrthoDB" id="42195at2759"/>
<dbReference type="InParanoid" id="A0A1E7FHY5"/>
<dbReference type="InterPro" id="IPR049227">
    <property type="entry name" value="DUF6824"/>
</dbReference>
<proteinExistence type="predicted"/>
<dbReference type="EMBL" id="KV784357">
    <property type="protein sequence ID" value="OEU17789.1"/>
    <property type="molecule type" value="Genomic_DNA"/>
</dbReference>
<sequence length="500" mass="57761">MKFHEHRDTTITDPPENVTDETVNELLSNTLLHLKFQDRNDIYEEIHGVRNLAREETPELIEQSLCSMAAELDRIISSSASKEVEVVEGRKEEDYKYAYQKTRQLEKTYVNDRDFHLKFLRADLFDAKKAADRLVVHLDFLLMLFGPRALEERLQASFFNTKEEATALRSGNVQILPFRDRSGRRIMVNLSGVFAYSPYLRVKLWFYFTSIAAEDVETQRNGLITIAFCPSNADFGTNMKIRMPGSQNRIVSPNGREMVYGISVRMTAYHFCFPDTPIFRLLRAFYVFVLGDKQRGRMVFHCGTKTEMQYSLMGYGIPVEHIPATETGAVKTKYHFQWLRLRKLIETDPSTHANVCESPGINDVLFRRAGVCTAHPGNVMFKCLLESRKVEHSISTQTEKRDVVWSIVEYVGSRGGCFYAWDAKQCWWTKMEDKSEIRRKVAVSIRDFNSSNTKTIQQPQCTKSDTLVFERQDGKKRKRKSINGLSRCVNIISKFEPIPL</sequence>
<keyword evidence="3" id="KW-1185">Reference proteome</keyword>
<protein>
    <recommendedName>
        <fullName evidence="1">DUF6824 domain-containing protein</fullName>
    </recommendedName>
</protein>
<dbReference type="InterPro" id="IPR036865">
    <property type="entry name" value="CRAL-TRIO_dom_sf"/>
</dbReference>
<reference evidence="2 3" key="1">
    <citation type="submission" date="2016-09" db="EMBL/GenBank/DDBJ databases">
        <title>Extensive genetic diversity and differential bi-allelic expression allows diatom success in the polar Southern Ocean.</title>
        <authorList>
            <consortium name="DOE Joint Genome Institute"/>
            <person name="Mock T."/>
            <person name="Otillar R.P."/>
            <person name="Strauss J."/>
            <person name="Dupont C."/>
            <person name="Frickenhaus S."/>
            <person name="Maumus F."/>
            <person name="Mcmullan M."/>
            <person name="Sanges R."/>
            <person name="Schmutz J."/>
            <person name="Toseland A."/>
            <person name="Valas R."/>
            <person name="Veluchamy A."/>
            <person name="Ward B.J."/>
            <person name="Allen A."/>
            <person name="Barry K."/>
            <person name="Falciatore A."/>
            <person name="Ferrante M."/>
            <person name="Fortunato A.E."/>
            <person name="Gloeckner G."/>
            <person name="Gruber A."/>
            <person name="Hipkin R."/>
            <person name="Janech M."/>
            <person name="Kroth P."/>
            <person name="Leese F."/>
            <person name="Lindquist E."/>
            <person name="Lyon B.R."/>
            <person name="Martin J."/>
            <person name="Mayer C."/>
            <person name="Parker M."/>
            <person name="Quesneville H."/>
            <person name="Raymond J."/>
            <person name="Uhlig C."/>
            <person name="Valentin K.U."/>
            <person name="Worden A.Z."/>
            <person name="Armbrust E.V."/>
            <person name="Bowler C."/>
            <person name="Green B."/>
            <person name="Moulton V."/>
            <person name="Van Oosterhout C."/>
            <person name="Grigoriev I."/>
        </authorList>
    </citation>
    <scope>NUCLEOTIDE SEQUENCE [LARGE SCALE GENOMIC DNA]</scope>
    <source>
        <strain evidence="2 3">CCMP1102</strain>
    </source>
</reference>
<evidence type="ECO:0000313" key="2">
    <source>
        <dbReference type="EMBL" id="OEU17789.1"/>
    </source>
</evidence>
<evidence type="ECO:0000259" key="1">
    <source>
        <dbReference type="Pfam" id="PF20710"/>
    </source>
</evidence>
<dbReference type="AlphaFoldDB" id="A0A1E7FHY5"/>
<dbReference type="KEGG" id="fcy:FRACYDRAFT_260994"/>
<name>A0A1E7FHY5_9STRA</name>
<dbReference type="Gene3D" id="3.40.525.10">
    <property type="entry name" value="CRAL-TRIO lipid binding domain"/>
    <property type="match status" value="1"/>
</dbReference>